<proteinExistence type="predicted"/>
<reference evidence="2 3" key="1">
    <citation type="submission" date="2018-10" db="EMBL/GenBank/DDBJ databases">
        <title>An updated phylogeny of the Alphaproteobacteria reveals that the parasitic Rickettsiales and Holosporales have independent origins.</title>
        <authorList>
            <person name="Munoz-Gomez S.A."/>
            <person name="Hess S."/>
            <person name="Burger G."/>
            <person name="Lang B.F."/>
            <person name="Susko E."/>
            <person name="Slamovits C.H."/>
            <person name="Roger A.J."/>
        </authorList>
    </citation>
    <scope>NUCLEOTIDE SEQUENCE [LARGE SCALE GENOMIC DNA]</scope>
    <source>
        <strain evidence="2">HOLO01</strain>
    </source>
</reference>
<accession>A0A4Q7DIL1</accession>
<dbReference type="Proteomes" id="UP000293550">
    <property type="component" value="Unassembled WGS sequence"/>
</dbReference>
<name>A0A4Q7DIL1_9PROT</name>
<organism evidence="2 3">
    <name type="scientific">Candidatus Finniella inopinata</name>
    <dbReference type="NCBI Taxonomy" id="1696036"/>
    <lineage>
        <taxon>Bacteria</taxon>
        <taxon>Pseudomonadati</taxon>
        <taxon>Pseudomonadota</taxon>
        <taxon>Alphaproteobacteria</taxon>
        <taxon>Holosporales</taxon>
        <taxon>Candidatus Paracaedibacteraceae</taxon>
        <taxon>Candidatus Finniella</taxon>
    </lineage>
</organism>
<feature type="chain" id="PRO_5020961377" evidence="1">
    <location>
        <begin position="22"/>
        <end position="386"/>
    </location>
</feature>
<sequence length="386" mass="44300">MILFKNIAFIAGLLGATAVWASDITDGYDSDDNECFKHSYATNGYDSGNESDYDNDYFVTNSDSRRFHGPSTAVLVRRPSSPEFCPPFDHPASQDFLPDVPPFMAPGGGLATYLTRPDLLMYREHYTPPISQIICQEIRTTWNILRYSNLPNLFADIGKAFPDWLYKTPFRPDASLRINIPKRIPKITDKTYGETLRLAAEFRFERKCDGKISRRKEFFLKCKGLQYQHKFLIAIVGDSFGEIMFTRPSYQQVSCEFYGYVRPHHFNSPDSYTLWDDLYKFGDAFGRSANISNYPLKREIEFLIYNMLTKLSASLIYNIFNYQTPPARKLPDVLLRNVLEFAYGPLKYSLDTTLVPRARQRCAKSRSADITFSIMAIALTSPQPSF</sequence>
<feature type="signal peptide" evidence="1">
    <location>
        <begin position="1"/>
        <end position="21"/>
    </location>
</feature>
<comment type="caution">
    <text evidence="2">The sequence shown here is derived from an EMBL/GenBank/DDBJ whole genome shotgun (WGS) entry which is preliminary data.</text>
</comment>
<keyword evidence="3" id="KW-1185">Reference proteome</keyword>
<protein>
    <submittedName>
        <fullName evidence="2">Uncharacterized protein</fullName>
    </submittedName>
</protein>
<evidence type="ECO:0000256" key="1">
    <source>
        <dbReference type="SAM" id="SignalP"/>
    </source>
</evidence>
<evidence type="ECO:0000313" key="2">
    <source>
        <dbReference type="EMBL" id="RZI46138.1"/>
    </source>
</evidence>
<dbReference type="RefSeq" id="WP_130153892.1">
    <property type="nucleotide sequence ID" value="NZ_SCFB01000005.1"/>
</dbReference>
<evidence type="ECO:0000313" key="3">
    <source>
        <dbReference type="Proteomes" id="UP000293550"/>
    </source>
</evidence>
<dbReference type="AlphaFoldDB" id="A0A4Q7DIL1"/>
<gene>
    <name evidence="2" type="ORF">EQU50_04175</name>
</gene>
<dbReference type="EMBL" id="SCFB01000005">
    <property type="protein sequence ID" value="RZI46138.1"/>
    <property type="molecule type" value="Genomic_DNA"/>
</dbReference>
<keyword evidence="1" id="KW-0732">Signal</keyword>